<evidence type="ECO:0000313" key="2">
    <source>
        <dbReference type="EMBL" id="AEB26598.1"/>
    </source>
</evidence>
<gene>
    <name evidence="2" type="primary">HsfC1a</name>
</gene>
<organism evidence="2">
    <name type="scientific">Hordeum vulgare subsp. vulgare</name>
    <name type="common">Domesticated barley</name>
    <dbReference type="NCBI Taxonomy" id="112509"/>
    <lineage>
        <taxon>Eukaryota</taxon>
        <taxon>Viridiplantae</taxon>
        <taxon>Streptophyta</taxon>
        <taxon>Embryophyta</taxon>
        <taxon>Tracheophyta</taxon>
        <taxon>Spermatophyta</taxon>
        <taxon>Magnoliopsida</taxon>
        <taxon>Liliopsida</taxon>
        <taxon>Poales</taxon>
        <taxon>Poaceae</taxon>
        <taxon>BOP clade</taxon>
        <taxon>Pooideae</taxon>
        <taxon>Triticodae</taxon>
        <taxon>Triticeae</taxon>
        <taxon>Hordeinae</taxon>
        <taxon>Hordeum</taxon>
    </lineage>
</organism>
<protein>
    <submittedName>
        <fullName evidence="2">HsfC1a</fullName>
    </submittedName>
</protein>
<dbReference type="EMBL" id="HM446038">
    <property type="protein sequence ID" value="AEB26598.1"/>
    <property type="molecule type" value="mRNA"/>
</dbReference>
<reference evidence="2" key="1">
    <citation type="journal article" date="2011" name="Mol. Plant">
        <title>Transcriptome analysis of high-temperature stress in developing barley caryopses: early stress responses and effects on storage compound biosynthesis.</title>
        <authorList>
            <person name="Mangelsen E."/>
            <person name="Kilian J."/>
            <person name="Harter K."/>
            <person name="Jansson C."/>
            <person name="Wanke D."/>
            <person name="Sundberg E."/>
        </authorList>
    </citation>
    <scope>NUCLEOTIDE SEQUENCE</scope>
</reference>
<name>F4ZC71_HORVV</name>
<feature type="region of interest" description="Disordered" evidence="1">
    <location>
        <begin position="113"/>
        <end position="152"/>
    </location>
</feature>
<sequence>QPPYGARAGADRVRPRRFPDGAVVAKTYQMVCDPRTDALVRWGKGKTASSSRTSPASRSSSSPASSSTALLQLRPPAQHIWLPEGAPGPMGVAHESFLRGQTHLLPRIVRRKKRGRPVLAPPAPLQSAALSSTSTWWPYGRRSGGGRGRGGE</sequence>
<feature type="compositionally biased region" description="Low complexity" evidence="1">
    <location>
        <begin position="48"/>
        <end position="69"/>
    </location>
</feature>
<feature type="non-terminal residue" evidence="2">
    <location>
        <position position="1"/>
    </location>
</feature>
<feature type="compositionally biased region" description="Gly residues" evidence="1">
    <location>
        <begin position="142"/>
        <end position="152"/>
    </location>
</feature>
<feature type="compositionally biased region" description="Low complexity" evidence="1">
    <location>
        <begin position="125"/>
        <end position="141"/>
    </location>
</feature>
<proteinExistence type="evidence at transcript level"/>
<feature type="region of interest" description="Disordered" evidence="1">
    <location>
        <begin position="42"/>
        <end position="87"/>
    </location>
</feature>
<feature type="non-terminal residue" evidence="2">
    <location>
        <position position="152"/>
    </location>
</feature>
<evidence type="ECO:0000256" key="1">
    <source>
        <dbReference type="SAM" id="MobiDB-lite"/>
    </source>
</evidence>
<dbReference type="AlphaFoldDB" id="F4ZC71"/>
<accession>F4ZC71</accession>